<evidence type="ECO:0000256" key="7">
    <source>
        <dbReference type="RuleBase" id="RU003879"/>
    </source>
</evidence>
<keyword evidence="4 7" id="KW-0812">Transmembrane</keyword>
<keyword evidence="5 9" id="KW-1133">Transmembrane helix</keyword>
<feature type="region of interest" description="Disordered" evidence="8">
    <location>
        <begin position="170"/>
        <end position="232"/>
    </location>
</feature>
<gene>
    <name evidence="10" type="ORF">PI95_004885</name>
</gene>
<comment type="caution">
    <text evidence="10">The sequence shown here is derived from an EMBL/GenBank/DDBJ whole genome shotgun (WGS) entry which is preliminary data.</text>
</comment>
<proteinExistence type="inferred from homology"/>
<dbReference type="RefSeq" id="WP_039743750.1">
    <property type="nucleotide sequence ID" value="NZ_JTCM02000006.1"/>
</dbReference>
<evidence type="ECO:0000256" key="8">
    <source>
        <dbReference type="SAM" id="MobiDB-lite"/>
    </source>
</evidence>
<reference evidence="10 11" key="1">
    <citation type="journal article" date="2015" name="Genome Announc.">
        <title>Draft Genome Sequence of Cyanobacterium Hassallia byssoidea Strain VB512170, Isolated from Monuments in India.</title>
        <authorList>
            <person name="Singh D."/>
            <person name="Chandrababunaidu M.M."/>
            <person name="Panda A."/>
            <person name="Sen D."/>
            <person name="Bhattacharyya S."/>
            <person name="Adhikary S.P."/>
            <person name="Tripathy S."/>
        </authorList>
    </citation>
    <scope>NUCLEOTIDE SEQUENCE [LARGE SCALE GENOMIC DNA]</scope>
    <source>
        <strain evidence="10 11">VB512170</strain>
    </source>
</reference>
<dbReference type="Gene3D" id="3.30.420.270">
    <property type="match status" value="1"/>
</dbReference>
<comment type="similarity">
    <text evidence="2 7">Belongs to the ExbD/TolR family.</text>
</comment>
<dbReference type="AlphaFoldDB" id="A0A846H2P6"/>
<sequence length="232" mass="24769">MKVNLHTPVEEVQIQIIPLIDVVFCILTFFILAALQFTRQEAININLPEAKTGTPLSNTSNAQLQSQGQILTLGIDAIGQTSLDGQPIKREQLAENYKNYLKQNPNGILALKVTKSTAYNDVMEMVDLWRQQGGTQISFVVQPTFSSPPTSSPPVIPPFGVNPGAAPVPNTAPVAPINPQTNPNFNLPPNAPVQPLPGQGLNPAPSGVSPVFPQVPAPQAPAKQANPTPAKR</sequence>
<evidence type="ECO:0000256" key="3">
    <source>
        <dbReference type="ARBA" id="ARBA00022475"/>
    </source>
</evidence>
<dbReference type="GO" id="GO:0022857">
    <property type="term" value="F:transmembrane transporter activity"/>
    <property type="evidence" value="ECO:0007669"/>
    <property type="project" value="InterPro"/>
</dbReference>
<dbReference type="PANTHER" id="PTHR30558">
    <property type="entry name" value="EXBD MEMBRANE COMPONENT OF PMF-DRIVEN MACROMOLECULE IMPORT SYSTEM"/>
    <property type="match status" value="1"/>
</dbReference>
<feature type="transmembrane region" description="Helical" evidence="9">
    <location>
        <begin position="12"/>
        <end position="35"/>
    </location>
</feature>
<dbReference type="InterPro" id="IPR003400">
    <property type="entry name" value="ExbD"/>
</dbReference>
<feature type="compositionally biased region" description="Low complexity" evidence="8">
    <location>
        <begin position="170"/>
        <end position="179"/>
    </location>
</feature>
<evidence type="ECO:0000256" key="9">
    <source>
        <dbReference type="SAM" id="Phobius"/>
    </source>
</evidence>
<accession>A0A846H2P6</accession>
<keyword evidence="6 9" id="KW-0472">Membrane</keyword>
<evidence type="ECO:0000256" key="2">
    <source>
        <dbReference type="ARBA" id="ARBA00005811"/>
    </source>
</evidence>
<protein>
    <submittedName>
        <fullName evidence="10">Biopolymer transporter ExbD</fullName>
    </submittedName>
</protein>
<evidence type="ECO:0000313" key="11">
    <source>
        <dbReference type="Proteomes" id="UP000031549"/>
    </source>
</evidence>
<dbReference type="PANTHER" id="PTHR30558:SF3">
    <property type="entry name" value="BIOPOLYMER TRANSPORT PROTEIN EXBD-RELATED"/>
    <property type="match status" value="1"/>
</dbReference>
<comment type="subcellular location">
    <subcellularLocation>
        <location evidence="1">Cell membrane</location>
        <topology evidence="1">Single-pass membrane protein</topology>
    </subcellularLocation>
    <subcellularLocation>
        <location evidence="7">Cell membrane</location>
        <topology evidence="7">Single-pass type II membrane protein</topology>
    </subcellularLocation>
</comment>
<keyword evidence="3" id="KW-1003">Cell membrane</keyword>
<dbReference type="EMBL" id="JTCM02000006">
    <property type="protein sequence ID" value="NEU71927.1"/>
    <property type="molecule type" value="Genomic_DNA"/>
</dbReference>
<organism evidence="10 11">
    <name type="scientific">Hassallia byssoidea VB512170</name>
    <dbReference type="NCBI Taxonomy" id="1304833"/>
    <lineage>
        <taxon>Bacteria</taxon>
        <taxon>Bacillati</taxon>
        <taxon>Cyanobacteriota</taxon>
        <taxon>Cyanophyceae</taxon>
        <taxon>Nostocales</taxon>
        <taxon>Tolypothrichaceae</taxon>
        <taxon>Hassallia</taxon>
    </lineage>
</organism>
<feature type="compositionally biased region" description="Low complexity" evidence="8">
    <location>
        <begin position="220"/>
        <end position="232"/>
    </location>
</feature>
<evidence type="ECO:0000256" key="5">
    <source>
        <dbReference type="ARBA" id="ARBA00022989"/>
    </source>
</evidence>
<name>A0A846H2P6_9CYAN</name>
<dbReference type="GO" id="GO:0005886">
    <property type="term" value="C:plasma membrane"/>
    <property type="evidence" value="ECO:0007669"/>
    <property type="project" value="UniProtKB-SubCell"/>
</dbReference>
<evidence type="ECO:0000256" key="1">
    <source>
        <dbReference type="ARBA" id="ARBA00004162"/>
    </source>
</evidence>
<dbReference type="Proteomes" id="UP000031549">
    <property type="component" value="Unassembled WGS sequence"/>
</dbReference>
<dbReference type="GO" id="GO:0015031">
    <property type="term" value="P:protein transport"/>
    <property type="evidence" value="ECO:0007669"/>
    <property type="project" value="UniProtKB-KW"/>
</dbReference>
<keyword evidence="11" id="KW-1185">Reference proteome</keyword>
<keyword evidence="7" id="KW-0653">Protein transport</keyword>
<evidence type="ECO:0000256" key="4">
    <source>
        <dbReference type="ARBA" id="ARBA00022692"/>
    </source>
</evidence>
<keyword evidence="7" id="KW-0813">Transport</keyword>
<evidence type="ECO:0000313" key="10">
    <source>
        <dbReference type="EMBL" id="NEU71927.1"/>
    </source>
</evidence>
<evidence type="ECO:0000256" key="6">
    <source>
        <dbReference type="ARBA" id="ARBA00023136"/>
    </source>
</evidence>
<dbReference type="Pfam" id="PF02472">
    <property type="entry name" value="ExbD"/>
    <property type="match status" value="1"/>
</dbReference>